<dbReference type="SUPFAM" id="SSF81321">
    <property type="entry name" value="Family A G protein-coupled receptor-like"/>
    <property type="match status" value="1"/>
</dbReference>
<dbReference type="InterPro" id="IPR017452">
    <property type="entry name" value="GPCR_Rhodpsn_7TM"/>
</dbReference>
<dbReference type="GO" id="GO:0004930">
    <property type="term" value="F:G protein-coupled receptor activity"/>
    <property type="evidence" value="ECO:0007669"/>
    <property type="project" value="UniProtKB-KW"/>
</dbReference>
<dbReference type="Ensembl" id="ENSEBUT00000018434.1">
    <property type="protein sequence ID" value="ENSEBUP00000017858.1"/>
    <property type="gene ID" value="ENSEBUG00000011162.1"/>
</dbReference>
<dbReference type="PROSITE" id="PS50262">
    <property type="entry name" value="G_PROTEIN_RECEP_F1_2"/>
    <property type="match status" value="1"/>
</dbReference>
<dbReference type="PANTHER" id="PTHR22752">
    <property type="entry name" value="G PROTEIN-COUPLED RECEPTOR"/>
    <property type="match status" value="1"/>
</dbReference>
<feature type="transmembrane region" description="Helical" evidence="11">
    <location>
        <begin position="551"/>
        <end position="571"/>
    </location>
</feature>
<keyword evidence="7 9" id="KW-0675">Receptor</keyword>
<sequence>MSHSFGVRLHALLALGQVWEACKIEGQISNDLQPIATMVESCLENVGCLQGKGNVGRNWRKIRDNFFFAKFHPVLDYSLQMIFHTLPRLTGLNDDEWIEPGRFTPHREGSLHAMLPLYNTRTDLIGLEVTPDTQRCPDGEVEDLKNDVQKKVVPGKNMIPDLNLPASLGSQEKPHHSGPTASTDGLVVVASLIDRPTNLGGLCRTCEIFGVSSFVIGNLQHLADKHFQSLSVTAEQWIHIKEERARRHPSTSPARARCVRGDPTARSRALSECSRERCTTHLGVCQAAPCRLMSLFVTWLTQQNGNLLVVLIIAATKHLHSVTSVLLVNLAVCDLLVGAAVMPFVAVSLFFDAWHQTSGLCTFVGYTSTLYCSASVLTLATIALDRYHAIIDCLSYSSQSTLRRTLTAVFWTWLQAALTSSPPVFGWGRFAYSPRTFCCAVDWRSSAGYAGFWAASSFLLPGAVMLFCYVRIVQVARHHARRIHHLEAQLKRNGNSRGPGDEKRPPGMEPASDETQNSLELETTTGARSRRNDMFAHYNAPGREYHGVFRILLVIFAFFSCWLPIVTVNLIQALQYKGDDPDIDLVPSSVLMLASLLSLANSAVNPLLYALLSKRFRKALGTLRHRVHSRLSVRHAPRHAHFLKSPHLGTSPQRESHATGVSSGRPQASQNHSFSVFSIASGAEEARESDEYLSLRLTGATPRTFDLSDRLRRTPGKESPALAVPMIGATTQPRIDTLTQTLLDAHCLPCQPMLM</sequence>
<dbReference type="PROSITE" id="PS00237">
    <property type="entry name" value="G_PROTEIN_RECEP_F1_1"/>
    <property type="match status" value="1"/>
</dbReference>
<comment type="similarity">
    <text evidence="9">Belongs to the G-protein coupled receptor 1 family.</text>
</comment>
<feature type="transmembrane region" description="Helical" evidence="11">
    <location>
        <begin position="591"/>
        <end position="612"/>
    </location>
</feature>
<keyword evidence="8 9" id="KW-0807">Transducer</keyword>
<keyword evidence="15" id="KW-1185">Reference proteome</keyword>
<dbReference type="InterPro" id="IPR000276">
    <property type="entry name" value="GPCR_Rhodpsn"/>
</dbReference>
<keyword evidence="3 9" id="KW-0812">Transmembrane</keyword>
<protein>
    <recommendedName>
        <fullName evidence="13">G-protein coupled receptors family 1 profile domain-containing protein</fullName>
    </recommendedName>
</protein>
<dbReference type="GO" id="GO:0005886">
    <property type="term" value="C:plasma membrane"/>
    <property type="evidence" value="ECO:0007669"/>
    <property type="project" value="UniProtKB-SubCell"/>
</dbReference>
<dbReference type="PANTHER" id="PTHR22752:SF13">
    <property type="entry name" value="5-HYDROXYTRYPTAMINE RECEPTOR 1B"/>
    <property type="match status" value="1"/>
</dbReference>
<accession>A0A8C4QMR5</accession>
<feature type="chain" id="PRO_5034918691" description="G-protein coupled receptors family 1 profile domain-containing protein" evidence="12">
    <location>
        <begin position="22"/>
        <end position="755"/>
    </location>
</feature>
<feature type="transmembrane region" description="Helical" evidence="11">
    <location>
        <begin position="405"/>
        <end position="425"/>
    </location>
</feature>
<feature type="transmembrane region" description="Helical" evidence="11">
    <location>
        <begin position="326"/>
        <end position="351"/>
    </location>
</feature>
<feature type="compositionally biased region" description="Polar residues" evidence="10">
    <location>
        <begin position="648"/>
        <end position="669"/>
    </location>
</feature>
<evidence type="ECO:0000256" key="1">
    <source>
        <dbReference type="ARBA" id="ARBA00004651"/>
    </source>
</evidence>
<keyword evidence="5 9" id="KW-0297">G-protein coupled receptor</keyword>
<dbReference type="Gene3D" id="1.20.1070.10">
    <property type="entry name" value="Rhodopsin 7-helix transmembrane proteins"/>
    <property type="match status" value="1"/>
</dbReference>
<feature type="region of interest" description="Disordered" evidence="10">
    <location>
        <begin position="643"/>
        <end position="669"/>
    </location>
</feature>
<evidence type="ECO:0000256" key="2">
    <source>
        <dbReference type="ARBA" id="ARBA00022475"/>
    </source>
</evidence>
<evidence type="ECO:0000256" key="12">
    <source>
        <dbReference type="SAM" id="SignalP"/>
    </source>
</evidence>
<feature type="compositionally biased region" description="Polar residues" evidence="10">
    <location>
        <begin position="513"/>
        <end position="524"/>
    </location>
</feature>
<organism evidence="14 15">
    <name type="scientific">Eptatretus burgeri</name>
    <name type="common">Inshore hagfish</name>
    <dbReference type="NCBI Taxonomy" id="7764"/>
    <lineage>
        <taxon>Eukaryota</taxon>
        <taxon>Metazoa</taxon>
        <taxon>Chordata</taxon>
        <taxon>Craniata</taxon>
        <taxon>Vertebrata</taxon>
        <taxon>Cyclostomata</taxon>
        <taxon>Myxini</taxon>
        <taxon>Myxiniformes</taxon>
        <taxon>Myxinidae</taxon>
        <taxon>Eptatretinae</taxon>
        <taxon>Eptatretus</taxon>
    </lineage>
</organism>
<keyword evidence="2" id="KW-1003">Cell membrane</keyword>
<evidence type="ECO:0000256" key="7">
    <source>
        <dbReference type="ARBA" id="ARBA00023170"/>
    </source>
</evidence>
<keyword evidence="4 11" id="KW-1133">Transmembrane helix</keyword>
<name>A0A8C4QMR5_EPTBU</name>
<evidence type="ECO:0000256" key="5">
    <source>
        <dbReference type="ARBA" id="ARBA00023040"/>
    </source>
</evidence>
<proteinExistence type="inferred from homology"/>
<evidence type="ECO:0000256" key="10">
    <source>
        <dbReference type="SAM" id="MobiDB-lite"/>
    </source>
</evidence>
<dbReference type="AlphaFoldDB" id="A0A8C4QMR5"/>
<comment type="subcellular location">
    <subcellularLocation>
        <location evidence="1">Cell membrane</location>
        <topology evidence="1">Multi-pass membrane protein</topology>
    </subcellularLocation>
</comment>
<reference evidence="14" key="2">
    <citation type="submission" date="2025-09" db="UniProtKB">
        <authorList>
            <consortium name="Ensembl"/>
        </authorList>
    </citation>
    <scope>IDENTIFICATION</scope>
</reference>
<feature type="region of interest" description="Disordered" evidence="10">
    <location>
        <begin position="491"/>
        <end position="524"/>
    </location>
</feature>
<evidence type="ECO:0000259" key="13">
    <source>
        <dbReference type="PROSITE" id="PS50262"/>
    </source>
</evidence>
<evidence type="ECO:0000256" key="9">
    <source>
        <dbReference type="RuleBase" id="RU000688"/>
    </source>
</evidence>
<feature type="domain" description="G-protein coupled receptors family 1 profile" evidence="13">
    <location>
        <begin position="305"/>
        <end position="609"/>
    </location>
</feature>
<feature type="transmembrane region" description="Helical" evidence="11">
    <location>
        <begin position="452"/>
        <end position="472"/>
    </location>
</feature>
<reference evidence="14" key="1">
    <citation type="submission" date="2025-08" db="UniProtKB">
        <authorList>
            <consortium name="Ensembl"/>
        </authorList>
    </citation>
    <scope>IDENTIFICATION</scope>
</reference>
<dbReference type="GeneTree" id="ENSGT00940000166602"/>
<evidence type="ECO:0000313" key="14">
    <source>
        <dbReference type="Ensembl" id="ENSEBUP00000017858.1"/>
    </source>
</evidence>
<dbReference type="PRINTS" id="PR00237">
    <property type="entry name" value="GPCRRHODOPSN"/>
</dbReference>
<evidence type="ECO:0000256" key="8">
    <source>
        <dbReference type="ARBA" id="ARBA00023224"/>
    </source>
</evidence>
<dbReference type="InterPro" id="IPR029026">
    <property type="entry name" value="tRNA_m1G_MTases_N"/>
</dbReference>
<keyword evidence="12" id="KW-0732">Signal</keyword>
<evidence type="ECO:0000256" key="6">
    <source>
        <dbReference type="ARBA" id="ARBA00023136"/>
    </source>
</evidence>
<evidence type="ECO:0000256" key="4">
    <source>
        <dbReference type="ARBA" id="ARBA00022989"/>
    </source>
</evidence>
<keyword evidence="6 11" id="KW-0472">Membrane</keyword>
<dbReference type="SUPFAM" id="SSF75217">
    <property type="entry name" value="alpha/beta knot"/>
    <property type="match status" value="1"/>
</dbReference>
<dbReference type="Gene3D" id="3.40.1280.10">
    <property type="match status" value="1"/>
</dbReference>
<dbReference type="CDD" id="cd00637">
    <property type="entry name" value="7tm_classA_rhodopsin-like"/>
    <property type="match status" value="1"/>
</dbReference>
<feature type="signal peptide" evidence="12">
    <location>
        <begin position="1"/>
        <end position="21"/>
    </location>
</feature>
<dbReference type="OMA" id="QRESHAT"/>
<dbReference type="Pfam" id="PF00001">
    <property type="entry name" value="7tm_1"/>
    <property type="match status" value="1"/>
</dbReference>
<dbReference type="SMART" id="SM01381">
    <property type="entry name" value="7TM_GPCR_Srsx"/>
    <property type="match status" value="1"/>
</dbReference>
<feature type="transmembrane region" description="Helical" evidence="11">
    <location>
        <begin position="363"/>
        <end position="384"/>
    </location>
</feature>
<dbReference type="Proteomes" id="UP000694388">
    <property type="component" value="Unplaced"/>
</dbReference>
<evidence type="ECO:0000313" key="15">
    <source>
        <dbReference type="Proteomes" id="UP000694388"/>
    </source>
</evidence>
<evidence type="ECO:0000256" key="11">
    <source>
        <dbReference type="SAM" id="Phobius"/>
    </source>
</evidence>
<evidence type="ECO:0000256" key="3">
    <source>
        <dbReference type="ARBA" id="ARBA00022692"/>
    </source>
</evidence>
<dbReference type="InterPro" id="IPR029028">
    <property type="entry name" value="Alpha/beta_knot_MTases"/>
</dbReference>